<organism evidence="2 3">
    <name type="scientific">Lactiplantibacillus xiangfangensis</name>
    <dbReference type="NCBI Taxonomy" id="942150"/>
    <lineage>
        <taxon>Bacteria</taxon>
        <taxon>Bacillati</taxon>
        <taxon>Bacillota</taxon>
        <taxon>Bacilli</taxon>
        <taxon>Lactobacillales</taxon>
        <taxon>Lactobacillaceae</taxon>
        <taxon>Lactiplantibacillus</taxon>
    </lineage>
</organism>
<dbReference type="Proteomes" id="UP000051783">
    <property type="component" value="Unassembled WGS sequence"/>
</dbReference>
<dbReference type="EMBL" id="JQCL01000080">
    <property type="protein sequence ID" value="KRO08640.1"/>
    <property type="molecule type" value="Genomic_DNA"/>
</dbReference>
<name>A0A0R2M9G6_9LACO</name>
<evidence type="ECO:0000313" key="3">
    <source>
        <dbReference type="Proteomes" id="UP000051783"/>
    </source>
</evidence>
<evidence type="ECO:0000259" key="1">
    <source>
        <dbReference type="PROSITE" id="PS50943"/>
    </source>
</evidence>
<dbReference type="Gene3D" id="1.10.260.40">
    <property type="entry name" value="lambda repressor-like DNA-binding domains"/>
    <property type="match status" value="1"/>
</dbReference>
<dbReference type="GO" id="GO:0003677">
    <property type="term" value="F:DNA binding"/>
    <property type="evidence" value="ECO:0007669"/>
    <property type="project" value="InterPro"/>
</dbReference>
<accession>A0A0R2M9G6</accession>
<dbReference type="Pfam" id="PF13443">
    <property type="entry name" value="HTH_26"/>
    <property type="match status" value="1"/>
</dbReference>
<dbReference type="SUPFAM" id="SSF47413">
    <property type="entry name" value="lambda repressor-like DNA-binding domains"/>
    <property type="match status" value="1"/>
</dbReference>
<dbReference type="PROSITE" id="PS50943">
    <property type="entry name" value="HTH_CROC1"/>
    <property type="match status" value="1"/>
</dbReference>
<dbReference type="CDD" id="cd00093">
    <property type="entry name" value="HTH_XRE"/>
    <property type="match status" value="1"/>
</dbReference>
<sequence>MTLFVTELCKGSLRTTAIKVITKERSIMIQSQLKTILDARTISNDEFATMTGIDTHTIVKLISGRAKSISFNHLNRITRTLNIDLNDLFLVTPDLELEVTLQTIDEATKLFSGTLRFIDHDQHCVTALPLTGQYQQSGPLFTFTINDAYDEALEADGIAERLTDLQPFPVMTATKQHLLDLLSQYPEQQAWFEPEGMPLSPNPTDTELERYLQVGNLIARTQYEKLHRLLEPLVMNFLAALYHDFPKFLGNPQDITVPWGVPDTFHIFNFVLAESPTSLANNGITKRQEQVRQQHAFPVSYTSLDVISYFSND</sequence>
<dbReference type="InterPro" id="IPR010982">
    <property type="entry name" value="Lambda_DNA-bd_dom_sf"/>
</dbReference>
<dbReference type="RefSeq" id="WP_083491642.1">
    <property type="nucleotide sequence ID" value="NZ_OY725316.1"/>
</dbReference>
<feature type="domain" description="HTH cro/C1-type" evidence="1">
    <location>
        <begin position="33"/>
        <end position="88"/>
    </location>
</feature>
<protein>
    <recommendedName>
        <fullName evidence="1">HTH cro/C1-type domain-containing protein</fullName>
    </recommendedName>
</protein>
<comment type="caution">
    <text evidence="2">The sequence shown here is derived from an EMBL/GenBank/DDBJ whole genome shotgun (WGS) entry which is preliminary data.</text>
</comment>
<dbReference type="AlphaFoldDB" id="A0A0R2M9G6"/>
<dbReference type="PATRIC" id="fig|942150.3.peg.749"/>
<dbReference type="OrthoDB" id="9805309at2"/>
<gene>
    <name evidence="2" type="ORF">IV64_GL000732</name>
</gene>
<evidence type="ECO:0000313" key="2">
    <source>
        <dbReference type="EMBL" id="KRO08640.1"/>
    </source>
</evidence>
<reference evidence="2 3" key="1">
    <citation type="journal article" date="2015" name="Genome Announc.">
        <title>Expanding the biotechnology potential of lactobacilli through comparative genomics of 213 strains and associated genera.</title>
        <authorList>
            <person name="Sun Z."/>
            <person name="Harris H.M."/>
            <person name="McCann A."/>
            <person name="Guo C."/>
            <person name="Argimon S."/>
            <person name="Zhang W."/>
            <person name="Yang X."/>
            <person name="Jeffery I.B."/>
            <person name="Cooney J.C."/>
            <person name="Kagawa T.F."/>
            <person name="Liu W."/>
            <person name="Song Y."/>
            <person name="Salvetti E."/>
            <person name="Wrobel A."/>
            <person name="Rasinkangas P."/>
            <person name="Parkhill J."/>
            <person name="Rea M.C."/>
            <person name="O'Sullivan O."/>
            <person name="Ritari J."/>
            <person name="Douillard F.P."/>
            <person name="Paul Ross R."/>
            <person name="Yang R."/>
            <person name="Briner A.E."/>
            <person name="Felis G.E."/>
            <person name="de Vos W.M."/>
            <person name="Barrangou R."/>
            <person name="Klaenhammer T.R."/>
            <person name="Caufield P.W."/>
            <person name="Cui Y."/>
            <person name="Zhang H."/>
            <person name="O'Toole P.W."/>
        </authorList>
    </citation>
    <scope>NUCLEOTIDE SEQUENCE [LARGE SCALE GENOMIC DNA]</scope>
    <source>
        <strain evidence="2 3">LMG 26013</strain>
    </source>
</reference>
<dbReference type="InterPro" id="IPR001387">
    <property type="entry name" value="Cro/C1-type_HTH"/>
</dbReference>
<dbReference type="STRING" id="942150.IV64_GL000732"/>
<keyword evidence="3" id="KW-1185">Reference proteome</keyword>
<dbReference type="SMART" id="SM00530">
    <property type="entry name" value="HTH_XRE"/>
    <property type="match status" value="1"/>
</dbReference>
<proteinExistence type="predicted"/>